<reference evidence="1" key="2">
    <citation type="submission" date="2023-09" db="EMBL/GenBank/DDBJ databases">
        <title>Characterization of Arcobacter Isolates from Retail Chicken Sold in Supermarkets in Tbilisi, Georgia.</title>
        <authorList>
            <person name="Matthias R."/>
            <person name="Zautner A.E."/>
        </authorList>
    </citation>
    <scope>NUCLEOTIDE SEQUENCE</scope>
    <source>
        <strain evidence="2">LEO 108</strain>
        <strain evidence="1">LEO 109</strain>
    </source>
</reference>
<sequence>MELFNNDKNIKKIEDLIFNLELDLSRIKSDILKFQFECYEKYKKMEDYENKIHELKRSIKYEKIEQILRLYQDFE</sequence>
<dbReference type="EMBL" id="CP134852">
    <property type="protein sequence ID" value="WNL26293.1"/>
    <property type="molecule type" value="Genomic_DNA"/>
</dbReference>
<name>A0AA96D1N6_9BACT</name>
<evidence type="ECO:0000313" key="1">
    <source>
        <dbReference type="EMBL" id="WNL11789.1"/>
    </source>
</evidence>
<dbReference type="EMBL" id="CP134845">
    <property type="protein sequence ID" value="WNL15234.1"/>
    <property type="molecule type" value="Genomic_DNA"/>
</dbReference>
<dbReference type="AlphaFoldDB" id="A0AA96D1N6"/>
<accession>A0AA96D1N6</accession>
<dbReference type="EMBL" id="CP134851">
    <property type="protein sequence ID" value="WNL22814.1"/>
    <property type="molecule type" value="Genomic_DNA"/>
</dbReference>
<evidence type="ECO:0000313" key="5">
    <source>
        <dbReference type="EMBL" id="WNL22814.1"/>
    </source>
</evidence>
<dbReference type="EMBL" id="CP134850">
    <property type="protein sequence ID" value="WNL21023.1"/>
    <property type="molecule type" value="Genomic_DNA"/>
</dbReference>
<organism evidence="3">
    <name type="scientific">Arcobacter sp. AZ-2023</name>
    <dbReference type="NCBI Taxonomy" id="3074453"/>
    <lineage>
        <taxon>Bacteria</taxon>
        <taxon>Pseudomonadati</taxon>
        <taxon>Campylobacterota</taxon>
        <taxon>Epsilonproteobacteria</taxon>
        <taxon>Campylobacterales</taxon>
        <taxon>Arcobacteraceae</taxon>
        <taxon>Arcobacter</taxon>
    </lineage>
</organism>
<evidence type="ECO:0000313" key="3">
    <source>
        <dbReference type="EMBL" id="WNL18884.1"/>
    </source>
</evidence>
<evidence type="ECO:0000313" key="6">
    <source>
        <dbReference type="EMBL" id="WNL26293.1"/>
    </source>
</evidence>
<reference evidence="3" key="1">
    <citation type="submission" date="2023-09" db="EMBL/GenBank/DDBJ databases">
        <title>Arcobacter tbilisiensis sp. nov. isolated from chicken meat in Tbilisi, Georgia.</title>
        <authorList>
            <person name="Matthias R."/>
            <person name="Zautner A.E."/>
        </authorList>
    </citation>
    <scope>NUCLEOTIDE SEQUENCE</scope>
    <source>
        <strain evidence="6">LEO 70</strain>
        <strain evidence="5">LEO 74</strain>
        <strain evidence="4">LEO 79</strain>
        <strain evidence="3">LEO 99</strain>
    </source>
</reference>
<protein>
    <submittedName>
        <fullName evidence="3">Uncharacterized protein</fullName>
    </submittedName>
</protein>
<dbReference type="EMBL" id="CP134844">
    <property type="protein sequence ID" value="WNL11789.1"/>
    <property type="molecule type" value="Genomic_DNA"/>
</dbReference>
<dbReference type="EMBL" id="CP134849">
    <property type="protein sequence ID" value="WNL18884.1"/>
    <property type="molecule type" value="Genomic_DNA"/>
</dbReference>
<proteinExistence type="predicted"/>
<gene>
    <name evidence="2" type="ORF">RJG51_03335</name>
    <name evidence="1" type="ORF">RJG52_07585</name>
    <name evidence="3" type="ORF">RJG53_09905</name>
    <name evidence="5" type="ORF">RJG55_07590</name>
    <name evidence="4" type="ORF">RJG56_09785</name>
    <name evidence="6" type="ORF">RJG57_03780</name>
</gene>
<evidence type="ECO:0000313" key="4">
    <source>
        <dbReference type="EMBL" id="WNL21023.1"/>
    </source>
</evidence>
<evidence type="ECO:0000313" key="2">
    <source>
        <dbReference type="EMBL" id="WNL15234.1"/>
    </source>
</evidence>